<sequence length="241" mass="25532">MTYLSEARAALRRGDTDTMQRLSDVELVRARDAGDLAGEVEAISMLARTAMFRGDYGTARRLAGEAADRAGAGGDPALELVPVHVAAAVELVAGDLEKARDAFTRSLALNERWGDARTVAREQFNLATIALKLGDAARATELLFASRRHALDAHDTDAAMLTHHAFAGAILAEAQGDTRLATRRLAAVESVLAATGEVLVAGYAADQAALRTTLRERLGADFDAEYAAGAGQDIRELLTAM</sequence>
<dbReference type="Proteomes" id="UP001240984">
    <property type="component" value="Unassembled WGS sequence"/>
</dbReference>
<organism evidence="1 2">
    <name type="scientific">Catenuloplanes nepalensis</name>
    <dbReference type="NCBI Taxonomy" id="587533"/>
    <lineage>
        <taxon>Bacteria</taxon>
        <taxon>Bacillati</taxon>
        <taxon>Actinomycetota</taxon>
        <taxon>Actinomycetes</taxon>
        <taxon>Micromonosporales</taxon>
        <taxon>Micromonosporaceae</taxon>
        <taxon>Catenuloplanes</taxon>
    </lineage>
</organism>
<dbReference type="InterPro" id="IPR011990">
    <property type="entry name" value="TPR-like_helical_dom_sf"/>
</dbReference>
<gene>
    <name evidence="1" type="ORF">J2S43_002613</name>
</gene>
<dbReference type="Gene3D" id="1.25.40.10">
    <property type="entry name" value="Tetratricopeptide repeat domain"/>
    <property type="match status" value="1"/>
</dbReference>
<protein>
    <recommendedName>
        <fullName evidence="3">MalT-like TPR region domain-containing protein</fullName>
    </recommendedName>
</protein>
<evidence type="ECO:0000313" key="2">
    <source>
        <dbReference type="Proteomes" id="UP001240984"/>
    </source>
</evidence>
<evidence type="ECO:0000313" key="1">
    <source>
        <dbReference type="EMBL" id="MDP9794101.1"/>
    </source>
</evidence>
<proteinExistence type="predicted"/>
<keyword evidence="2" id="KW-1185">Reference proteome</keyword>
<dbReference type="RefSeq" id="WP_306829225.1">
    <property type="nucleotide sequence ID" value="NZ_JAUSRA010000001.1"/>
</dbReference>
<evidence type="ECO:0008006" key="3">
    <source>
        <dbReference type="Google" id="ProtNLM"/>
    </source>
</evidence>
<dbReference type="EMBL" id="JAUSRA010000001">
    <property type="protein sequence ID" value="MDP9794101.1"/>
    <property type="molecule type" value="Genomic_DNA"/>
</dbReference>
<reference evidence="1 2" key="1">
    <citation type="submission" date="2023-07" db="EMBL/GenBank/DDBJ databases">
        <title>Sequencing the genomes of 1000 actinobacteria strains.</title>
        <authorList>
            <person name="Klenk H.-P."/>
        </authorList>
    </citation>
    <scope>NUCLEOTIDE SEQUENCE [LARGE SCALE GENOMIC DNA]</scope>
    <source>
        <strain evidence="1 2">DSM 44710</strain>
    </source>
</reference>
<name>A0ABT9MS38_9ACTN</name>
<comment type="caution">
    <text evidence="1">The sequence shown here is derived from an EMBL/GenBank/DDBJ whole genome shotgun (WGS) entry which is preliminary data.</text>
</comment>
<dbReference type="SUPFAM" id="SSF48452">
    <property type="entry name" value="TPR-like"/>
    <property type="match status" value="1"/>
</dbReference>
<accession>A0ABT9MS38</accession>